<sequence length="798" mass="90936">MTNYLLEVLRNALTALDGKANFPFYQKYKRLFYCSCLLLVSNSAIAQDYTLSGYIKNSSNHPISGVTVKVDRKTVLTDEFGFFKVEKILNKNIDVIAQSVGYHVFKQRITLKSGLNSVDILMLDAEEKIEEVIVTGLTKSQLTNRMAFNVTSIDATKYYNSTLNIGDALDQVPGVRVREQGGLGSNMNLAINGFSGNHIRLFIDGIPMDNMGSTFQLNTIPINLADNIEVFKGVVPIWLGSDALGGAVNIITNKSNRNFIDASYSYGSFNTHRTTFNGALTAENGLTFEFNAFQNYSDNNYKVFIEKHNNRRDNYTKDTEVERFHDKFHNESVIANIGVVNKLYADRLLIGITLGKNYKEIQTGARMESVFGAWHRRGNIVMPTLKYSKDDLIKGLDVMLNANINLGTEQTIDTVAKRFDWFGDTQANLPPTSGERSRTMYKYKNRDGILTSNLNYNVDEKHVFIINNVFNTFNRSGSDILNPQNNAYEYAKISQKNVLGFGYQYKEEGVWSANFFGKLLSQSNKNGNESSVNSIRLGYGTALSYFFNSHLQLKGSFELTNRMATPYELFGDVENQDANTKLKPESSNNINLGLMYQFDVNGINKFGMTAGIIYRNAKDFIYQRLNQNQSKYIADNREGVRTVGADLELSYAYKSWLTATSSWTYQYLQNMQKYEDGYTDISPVYKDQMPNIPYFFGNLNVNVHFPEFTGLHKRLTAGYNLQYVHDFYLYWPSRGATKNTIPKQLSHDVNVVYSLYDGRYNIGIEARNLTDERLFDNFSMQKPGRAFYLNLRYFINRK</sequence>
<evidence type="ECO:0000313" key="11">
    <source>
        <dbReference type="EMBL" id="MCA5006267.1"/>
    </source>
</evidence>
<dbReference type="Gene3D" id="2.40.170.20">
    <property type="entry name" value="TonB-dependent receptor, beta-barrel domain"/>
    <property type="match status" value="1"/>
</dbReference>
<keyword evidence="6 8" id="KW-0472">Membrane</keyword>
<dbReference type="SUPFAM" id="SSF56935">
    <property type="entry name" value="Porins"/>
    <property type="match status" value="1"/>
</dbReference>
<keyword evidence="3 8" id="KW-1134">Transmembrane beta strand</keyword>
<reference evidence="11" key="1">
    <citation type="submission" date="2020-10" db="EMBL/GenBank/DDBJ databases">
        <authorList>
            <person name="Lu T."/>
            <person name="Wang Q."/>
            <person name="Han X."/>
        </authorList>
    </citation>
    <scope>NUCLEOTIDE SEQUENCE</scope>
    <source>
        <strain evidence="11">WQ 366</strain>
    </source>
</reference>
<comment type="caution">
    <text evidence="11">The sequence shown here is derived from an EMBL/GenBank/DDBJ whole genome shotgun (WGS) entry which is preliminary data.</text>
</comment>
<keyword evidence="2 8" id="KW-0813">Transport</keyword>
<keyword evidence="4 8" id="KW-0812">Transmembrane</keyword>
<evidence type="ECO:0000256" key="4">
    <source>
        <dbReference type="ARBA" id="ARBA00022692"/>
    </source>
</evidence>
<keyword evidence="7 8" id="KW-0998">Cell outer membrane</keyword>
<dbReference type="PROSITE" id="PS52016">
    <property type="entry name" value="TONB_DEPENDENT_REC_3"/>
    <property type="match status" value="1"/>
</dbReference>
<dbReference type="InterPro" id="IPR036942">
    <property type="entry name" value="Beta-barrel_TonB_sf"/>
</dbReference>
<feature type="domain" description="TonB-dependent receptor plug" evidence="10">
    <location>
        <begin position="148"/>
        <end position="247"/>
    </location>
</feature>
<evidence type="ECO:0000256" key="5">
    <source>
        <dbReference type="ARBA" id="ARBA00022729"/>
    </source>
</evidence>
<dbReference type="Pfam" id="PF13715">
    <property type="entry name" value="CarbopepD_reg_2"/>
    <property type="match status" value="1"/>
</dbReference>
<dbReference type="RefSeq" id="WP_225554627.1">
    <property type="nucleotide sequence ID" value="NZ_JADEYP010000030.1"/>
</dbReference>
<dbReference type="InterPro" id="IPR012910">
    <property type="entry name" value="Plug_dom"/>
</dbReference>
<dbReference type="Gene3D" id="2.170.130.10">
    <property type="entry name" value="TonB-dependent receptor, plug domain"/>
    <property type="match status" value="1"/>
</dbReference>
<dbReference type="EMBL" id="JADEYP010000030">
    <property type="protein sequence ID" value="MCA5006267.1"/>
    <property type="molecule type" value="Genomic_DNA"/>
</dbReference>
<keyword evidence="11" id="KW-0675">Receptor</keyword>
<dbReference type="InterPro" id="IPR008969">
    <property type="entry name" value="CarboxyPept-like_regulatory"/>
</dbReference>
<evidence type="ECO:0000256" key="9">
    <source>
        <dbReference type="SAM" id="SignalP"/>
    </source>
</evidence>
<protein>
    <submittedName>
        <fullName evidence="11">TonB-dependent receptor plug domain-containing protein</fullName>
    </submittedName>
</protein>
<dbReference type="Gene3D" id="2.60.40.1120">
    <property type="entry name" value="Carboxypeptidase-like, regulatory domain"/>
    <property type="match status" value="1"/>
</dbReference>
<comment type="similarity">
    <text evidence="8">Belongs to the TonB-dependent receptor family.</text>
</comment>
<evidence type="ECO:0000256" key="1">
    <source>
        <dbReference type="ARBA" id="ARBA00004571"/>
    </source>
</evidence>
<dbReference type="PANTHER" id="PTHR30069">
    <property type="entry name" value="TONB-DEPENDENT OUTER MEMBRANE RECEPTOR"/>
    <property type="match status" value="1"/>
</dbReference>
<dbReference type="Pfam" id="PF07715">
    <property type="entry name" value="Plug"/>
    <property type="match status" value="1"/>
</dbReference>
<evidence type="ECO:0000313" key="12">
    <source>
        <dbReference type="Proteomes" id="UP001165302"/>
    </source>
</evidence>
<dbReference type="SUPFAM" id="SSF49464">
    <property type="entry name" value="Carboxypeptidase regulatory domain-like"/>
    <property type="match status" value="1"/>
</dbReference>
<organism evidence="11 12">
    <name type="scientific">Sphingobacterium bovistauri</name>
    <dbReference type="NCBI Taxonomy" id="2781959"/>
    <lineage>
        <taxon>Bacteria</taxon>
        <taxon>Pseudomonadati</taxon>
        <taxon>Bacteroidota</taxon>
        <taxon>Sphingobacteriia</taxon>
        <taxon>Sphingobacteriales</taxon>
        <taxon>Sphingobacteriaceae</taxon>
        <taxon>Sphingobacterium</taxon>
    </lineage>
</organism>
<gene>
    <name evidence="11" type="ORF">IPZ78_14025</name>
</gene>
<evidence type="ECO:0000256" key="6">
    <source>
        <dbReference type="ARBA" id="ARBA00023136"/>
    </source>
</evidence>
<proteinExistence type="inferred from homology"/>
<name>A0ABS7Z9M1_9SPHI</name>
<feature type="signal peptide" evidence="9">
    <location>
        <begin position="1"/>
        <end position="46"/>
    </location>
</feature>
<keyword evidence="12" id="KW-1185">Reference proteome</keyword>
<dbReference type="InterPro" id="IPR039426">
    <property type="entry name" value="TonB-dep_rcpt-like"/>
</dbReference>
<evidence type="ECO:0000259" key="10">
    <source>
        <dbReference type="Pfam" id="PF07715"/>
    </source>
</evidence>
<dbReference type="PANTHER" id="PTHR30069:SF29">
    <property type="entry name" value="HEMOGLOBIN AND HEMOGLOBIN-HAPTOGLOBIN-BINDING PROTEIN 1-RELATED"/>
    <property type="match status" value="1"/>
</dbReference>
<evidence type="ECO:0000256" key="2">
    <source>
        <dbReference type="ARBA" id="ARBA00022448"/>
    </source>
</evidence>
<evidence type="ECO:0000256" key="7">
    <source>
        <dbReference type="ARBA" id="ARBA00023237"/>
    </source>
</evidence>
<evidence type="ECO:0000256" key="8">
    <source>
        <dbReference type="PROSITE-ProRule" id="PRU01360"/>
    </source>
</evidence>
<dbReference type="Proteomes" id="UP001165302">
    <property type="component" value="Unassembled WGS sequence"/>
</dbReference>
<evidence type="ECO:0000256" key="3">
    <source>
        <dbReference type="ARBA" id="ARBA00022452"/>
    </source>
</evidence>
<comment type="subcellular location">
    <subcellularLocation>
        <location evidence="1 8">Cell outer membrane</location>
        <topology evidence="1 8">Multi-pass membrane protein</topology>
    </subcellularLocation>
</comment>
<dbReference type="InterPro" id="IPR037066">
    <property type="entry name" value="Plug_dom_sf"/>
</dbReference>
<accession>A0ABS7Z9M1</accession>
<keyword evidence="5 9" id="KW-0732">Signal</keyword>
<feature type="chain" id="PRO_5047488616" evidence="9">
    <location>
        <begin position="47"/>
        <end position="798"/>
    </location>
</feature>